<evidence type="ECO:0000313" key="10">
    <source>
        <dbReference type="EMBL" id="KJE21432.1"/>
    </source>
</evidence>
<keyword evidence="11" id="KW-1185">Reference proteome</keyword>
<dbReference type="SUPFAM" id="SSF47384">
    <property type="entry name" value="Homodimeric domain of signal transducing histidine kinase"/>
    <property type="match status" value="1"/>
</dbReference>
<dbReference type="EC" id="2.7.13.3" evidence="3"/>
<dbReference type="InterPro" id="IPR036890">
    <property type="entry name" value="HATPase_C_sf"/>
</dbReference>
<comment type="subcellular location">
    <subcellularLocation>
        <location evidence="2">Cell membrane</location>
    </subcellularLocation>
</comment>
<reference evidence="11" key="1">
    <citation type="submission" date="2015-02" db="EMBL/GenBank/DDBJ databases">
        <title>Draft Genome of Frankia sp. CpI1-S.</title>
        <authorList>
            <person name="Oshone R.T."/>
            <person name="Ngom M."/>
            <person name="Ghodhbane-Gtari F."/>
            <person name="Gtari M."/>
            <person name="Morris K."/>
            <person name="Thomas K."/>
            <person name="Sen A."/>
            <person name="Tisa L.S."/>
        </authorList>
    </citation>
    <scope>NUCLEOTIDE SEQUENCE [LARGE SCALE GENOMIC DNA]</scope>
    <source>
        <strain evidence="11">CpI1-S</strain>
    </source>
</reference>
<dbReference type="CDD" id="cd00075">
    <property type="entry name" value="HATPase"/>
    <property type="match status" value="1"/>
</dbReference>
<evidence type="ECO:0000256" key="5">
    <source>
        <dbReference type="ARBA" id="ARBA00022679"/>
    </source>
</evidence>
<dbReference type="SUPFAM" id="SSF55874">
    <property type="entry name" value="ATPase domain of HSP90 chaperone/DNA topoisomerase II/histidine kinase"/>
    <property type="match status" value="1"/>
</dbReference>
<organism evidence="10 11">
    <name type="scientific">Frankia torreyi</name>
    <dbReference type="NCBI Taxonomy" id="1856"/>
    <lineage>
        <taxon>Bacteria</taxon>
        <taxon>Bacillati</taxon>
        <taxon>Actinomycetota</taxon>
        <taxon>Actinomycetes</taxon>
        <taxon>Frankiales</taxon>
        <taxon>Frankiaceae</taxon>
        <taxon>Frankia</taxon>
    </lineage>
</organism>
<dbReference type="PATRIC" id="fig|1502723.3.peg.3961"/>
<keyword evidence="6 10" id="KW-0418">Kinase</keyword>
<dbReference type="InterPro" id="IPR003661">
    <property type="entry name" value="HisK_dim/P_dom"/>
</dbReference>
<dbReference type="Gene3D" id="1.10.287.130">
    <property type="match status" value="1"/>
</dbReference>
<dbReference type="InterPro" id="IPR036097">
    <property type="entry name" value="HisK_dim/P_sf"/>
</dbReference>
<dbReference type="Gene3D" id="3.30.565.10">
    <property type="entry name" value="Histidine kinase-like ATPase, C-terminal domain"/>
    <property type="match status" value="1"/>
</dbReference>
<dbReference type="PANTHER" id="PTHR43547:SF2">
    <property type="entry name" value="HYBRID SIGNAL TRANSDUCTION HISTIDINE KINASE C"/>
    <property type="match status" value="1"/>
</dbReference>
<protein>
    <recommendedName>
        <fullName evidence="3">histidine kinase</fullName>
        <ecNumber evidence="3">2.7.13.3</ecNumber>
    </recommendedName>
</protein>
<dbReference type="PANTHER" id="PTHR43547">
    <property type="entry name" value="TWO-COMPONENT HISTIDINE KINASE"/>
    <property type="match status" value="1"/>
</dbReference>
<keyword evidence="7" id="KW-0902">Two-component regulatory system</keyword>
<proteinExistence type="predicted"/>
<dbReference type="OrthoDB" id="9806130at2"/>
<dbReference type="InterPro" id="IPR005467">
    <property type="entry name" value="His_kinase_dom"/>
</dbReference>
<comment type="caution">
    <text evidence="10">The sequence shown here is derived from an EMBL/GenBank/DDBJ whole genome shotgun (WGS) entry which is preliminary data.</text>
</comment>
<evidence type="ECO:0000256" key="6">
    <source>
        <dbReference type="ARBA" id="ARBA00022777"/>
    </source>
</evidence>
<keyword evidence="8" id="KW-0812">Transmembrane</keyword>
<comment type="catalytic activity">
    <reaction evidence="1">
        <text>ATP + protein L-histidine = ADP + protein N-phospho-L-histidine.</text>
        <dbReference type="EC" id="2.7.13.3"/>
    </reaction>
</comment>
<feature type="transmembrane region" description="Helical" evidence="8">
    <location>
        <begin position="34"/>
        <end position="55"/>
    </location>
</feature>
<feature type="transmembrane region" description="Helical" evidence="8">
    <location>
        <begin position="67"/>
        <end position="86"/>
    </location>
</feature>
<dbReference type="SMART" id="SM00388">
    <property type="entry name" value="HisKA"/>
    <property type="match status" value="1"/>
</dbReference>
<dbReference type="RefSeq" id="WP_044886793.1">
    <property type="nucleotide sequence ID" value="NZ_JYFN01000037.1"/>
</dbReference>
<evidence type="ECO:0000256" key="4">
    <source>
        <dbReference type="ARBA" id="ARBA00022553"/>
    </source>
</evidence>
<feature type="domain" description="Histidine kinase" evidence="9">
    <location>
        <begin position="156"/>
        <end position="379"/>
    </location>
</feature>
<evidence type="ECO:0000313" key="11">
    <source>
        <dbReference type="Proteomes" id="UP000032545"/>
    </source>
</evidence>
<keyword evidence="5" id="KW-0808">Transferase</keyword>
<keyword evidence="8" id="KW-1133">Transmembrane helix</keyword>
<evidence type="ECO:0000256" key="2">
    <source>
        <dbReference type="ARBA" id="ARBA00004236"/>
    </source>
</evidence>
<sequence length="379" mass="39643">MIAELEVAGIALGCSTAGAISGVPLLLALRRRPLWAMAAALCVWPIVAVVVGVAVTARMMFLSAHDLRLVMIIVTVSATVASAFALRVGRPVVAGTGALTRAAATLGDPGYRGAGRVPTTELATLAATLDATNTRLVESFARERALEASRRELVAWISHDLRTPLAGIRAMAEAFEDGLITDAETTDRYHRRMLTETERLTGMVDDLFELARLQAGALRLSLAKVRVADVVSDAVAAVDPIARARGVVVRGEADDLGFVDADAAEVGRALTNLLVNAIRHTPDDGTVEVTATMAADQALFSVADRCGGIPPQDLLRVFDLGFRGEPARTPAGDDGPGQPRTRSGIGLAIVRGIIEAHGGAVSVHNQPGGCRFVVALPTS</sequence>
<evidence type="ECO:0000256" key="8">
    <source>
        <dbReference type="SAM" id="Phobius"/>
    </source>
</evidence>
<evidence type="ECO:0000256" key="3">
    <source>
        <dbReference type="ARBA" id="ARBA00012438"/>
    </source>
</evidence>
<evidence type="ECO:0000256" key="1">
    <source>
        <dbReference type="ARBA" id="ARBA00000085"/>
    </source>
</evidence>
<evidence type="ECO:0000256" key="7">
    <source>
        <dbReference type="ARBA" id="ARBA00023012"/>
    </source>
</evidence>
<dbReference type="InterPro" id="IPR003594">
    <property type="entry name" value="HATPase_dom"/>
</dbReference>
<dbReference type="Pfam" id="PF02518">
    <property type="entry name" value="HATPase_c"/>
    <property type="match status" value="1"/>
</dbReference>
<dbReference type="AlphaFoldDB" id="A0A0D8BDF9"/>
<dbReference type="Proteomes" id="UP000032545">
    <property type="component" value="Unassembled WGS sequence"/>
</dbReference>
<dbReference type="CDD" id="cd00082">
    <property type="entry name" value="HisKA"/>
    <property type="match status" value="1"/>
</dbReference>
<dbReference type="PRINTS" id="PR00344">
    <property type="entry name" value="BCTRLSENSOR"/>
</dbReference>
<dbReference type="InterPro" id="IPR004358">
    <property type="entry name" value="Sig_transdc_His_kin-like_C"/>
</dbReference>
<dbReference type="Pfam" id="PF00512">
    <property type="entry name" value="HisKA"/>
    <property type="match status" value="1"/>
</dbReference>
<reference evidence="10 11" key="2">
    <citation type="journal article" date="2016" name="Genome Announc.">
        <title>Permanent Draft Genome Sequences for Two Variants of Frankia sp. Strain CpI1, the First Frankia Strain Isolated from Root Nodules of Comptonia peregrina.</title>
        <authorList>
            <person name="Oshone R."/>
            <person name="Hurst S.G.IV."/>
            <person name="Abebe-Akele F."/>
            <person name="Simpson S."/>
            <person name="Morris K."/>
            <person name="Thomas W.K."/>
            <person name="Tisa L.S."/>
        </authorList>
    </citation>
    <scope>NUCLEOTIDE SEQUENCE [LARGE SCALE GENOMIC DNA]</scope>
    <source>
        <strain evidence="11">CpI1-S</strain>
    </source>
</reference>
<dbReference type="GO" id="GO:0000155">
    <property type="term" value="F:phosphorelay sensor kinase activity"/>
    <property type="evidence" value="ECO:0007669"/>
    <property type="project" value="InterPro"/>
</dbReference>
<name>A0A0D8BDF9_9ACTN</name>
<accession>A0A0D8BDF9</accession>
<keyword evidence="4" id="KW-0597">Phosphoprotein</keyword>
<keyword evidence="8" id="KW-0472">Membrane</keyword>
<dbReference type="FunFam" id="1.10.287.130:FF:000001">
    <property type="entry name" value="Two-component sensor histidine kinase"/>
    <property type="match status" value="1"/>
</dbReference>
<dbReference type="EMBL" id="JYFN01000037">
    <property type="protein sequence ID" value="KJE21432.1"/>
    <property type="molecule type" value="Genomic_DNA"/>
</dbReference>
<dbReference type="PROSITE" id="PS50109">
    <property type="entry name" value="HIS_KIN"/>
    <property type="match status" value="1"/>
</dbReference>
<dbReference type="SMART" id="SM00387">
    <property type="entry name" value="HATPase_c"/>
    <property type="match status" value="1"/>
</dbReference>
<feature type="transmembrane region" description="Helical" evidence="8">
    <location>
        <begin position="7"/>
        <end position="28"/>
    </location>
</feature>
<gene>
    <name evidence="10" type="ORF">FF36_04242</name>
</gene>
<evidence type="ECO:0000259" key="9">
    <source>
        <dbReference type="PROSITE" id="PS50109"/>
    </source>
</evidence>
<dbReference type="GO" id="GO:0005886">
    <property type="term" value="C:plasma membrane"/>
    <property type="evidence" value="ECO:0007669"/>
    <property type="project" value="UniProtKB-SubCell"/>
</dbReference>